<evidence type="ECO:0000313" key="2">
    <source>
        <dbReference type="EMBL" id="MBN9413489.1"/>
    </source>
</evidence>
<gene>
    <name evidence="2" type="ORF">J0H12_06175</name>
</gene>
<feature type="region of interest" description="Disordered" evidence="1">
    <location>
        <begin position="24"/>
        <end position="95"/>
    </location>
</feature>
<dbReference type="AlphaFoldDB" id="A0A8J7TVY4"/>
<sequence>MTFASDDSSEEEKRPNVQAMIKAFGSTIPMPLPSPETSPPPKSTTSDPSTDSAKGKGKISLSLSFKKKDIIGDKPQSARSESPKNKILSRKVHQVQQRYDQEDSAILRLLQILIL</sequence>
<reference evidence="2" key="1">
    <citation type="submission" date="2021-02" db="EMBL/GenBank/DDBJ databases">
        <title>Thiocyanate and organic carbon inputs drive convergent selection for specific autotrophic Afipia and Thiobacillus strains within complex microbiomes.</title>
        <authorList>
            <person name="Huddy R.J."/>
            <person name="Sachdeva R."/>
            <person name="Kadzinga F."/>
            <person name="Kantor R.S."/>
            <person name="Harrison S.T.L."/>
            <person name="Banfield J.F."/>
        </authorList>
    </citation>
    <scope>NUCLEOTIDE SEQUENCE</scope>
    <source>
        <strain evidence="2">SCN18_10_11_15_R4_P_38_20</strain>
    </source>
</reference>
<dbReference type="Proteomes" id="UP000664414">
    <property type="component" value="Unassembled WGS sequence"/>
</dbReference>
<dbReference type="EMBL" id="JAFKGL010000025">
    <property type="protein sequence ID" value="MBN9413489.1"/>
    <property type="molecule type" value="Genomic_DNA"/>
</dbReference>
<name>A0A8J7TVY4_9PROT</name>
<evidence type="ECO:0000313" key="3">
    <source>
        <dbReference type="Proteomes" id="UP000664414"/>
    </source>
</evidence>
<proteinExistence type="predicted"/>
<comment type="caution">
    <text evidence="2">The sequence shown here is derived from an EMBL/GenBank/DDBJ whole genome shotgun (WGS) entry which is preliminary data.</text>
</comment>
<feature type="compositionally biased region" description="Pro residues" evidence="1">
    <location>
        <begin position="30"/>
        <end position="42"/>
    </location>
</feature>
<evidence type="ECO:0000256" key="1">
    <source>
        <dbReference type="SAM" id="MobiDB-lite"/>
    </source>
</evidence>
<organism evidence="2 3">
    <name type="scientific">Candidatus Paracaedimonas acanthamoebae</name>
    <dbReference type="NCBI Taxonomy" id="244581"/>
    <lineage>
        <taxon>Bacteria</taxon>
        <taxon>Pseudomonadati</taxon>
        <taxon>Pseudomonadota</taxon>
        <taxon>Alphaproteobacteria</taxon>
        <taxon>Holosporales</taxon>
        <taxon>Caedimonadaceae</taxon>
        <taxon>Candidatus Paracaedimonas</taxon>
    </lineage>
</organism>
<feature type="compositionally biased region" description="Low complexity" evidence="1">
    <location>
        <begin position="43"/>
        <end position="52"/>
    </location>
</feature>
<accession>A0A8J7TVY4</accession>
<protein>
    <submittedName>
        <fullName evidence="2">Uncharacterized protein</fullName>
    </submittedName>
</protein>